<accession>A0A7S7LXF3</accession>
<reference evidence="1 2" key="1">
    <citation type="submission" date="2020-05" db="EMBL/GenBank/DDBJ databases">
        <title>Sulfurimonas marisnigri, sp. nov., and Sulfurimonas baltica, sp. nov., manganese oxide reducing chemolithoautotrophs of the class Epsilonproteobacteria isolated from the pelagic redoxclines of the Black and Baltic Seas and emended description of the genus Sulfurimonas.</title>
        <authorList>
            <person name="Henkel J.V."/>
            <person name="Laudan C."/>
            <person name="Werner J."/>
            <person name="Neu T."/>
            <person name="Plewe S."/>
            <person name="Sproer C."/>
            <person name="Bunk B."/>
            <person name="Schulz-Vogt H.N."/>
        </authorList>
    </citation>
    <scope>NUCLEOTIDE SEQUENCE [LARGE SCALE GENOMIC DNA]</scope>
    <source>
        <strain evidence="1 2">GD2</strain>
    </source>
</reference>
<name>A0A7S7LXF3_9BACT</name>
<dbReference type="RefSeq" id="WP_194372036.1">
    <property type="nucleotide sequence ID" value="NZ_CP054492.1"/>
</dbReference>
<protein>
    <submittedName>
        <fullName evidence="1">Uncharacterized protein</fullName>
    </submittedName>
</protein>
<evidence type="ECO:0000313" key="1">
    <source>
        <dbReference type="EMBL" id="QOY53207.1"/>
    </source>
</evidence>
<dbReference type="KEGG" id="sbal:HUE88_05880"/>
<keyword evidence="2" id="KW-1185">Reference proteome</keyword>
<evidence type="ECO:0000313" key="2">
    <source>
        <dbReference type="Proteomes" id="UP000593994"/>
    </source>
</evidence>
<dbReference type="EMBL" id="CP054492">
    <property type="protein sequence ID" value="QOY53207.1"/>
    <property type="molecule type" value="Genomic_DNA"/>
</dbReference>
<proteinExistence type="predicted"/>
<dbReference type="Proteomes" id="UP000593994">
    <property type="component" value="Chromosome"/>
</dbReference>
<sequence>MIMTIIYYNDKTGGFAKLLVDIPDKEEYYYYDSKSPPVEDMLDSAINEVSQYGGEIDFPIELISGVNDYDELDIFLKASFCKKDREFLKTCLFLAMPIATTKSYKNIKTKETYFSQALGINALLLVREKVDGKYEGSHLSYIELENGFLEIDGLE</sequence>
<organism evidence="1 2">
    <name type="scientific">Candidatus Sulfurimonas baltica</name>
    <dbReference type="NCBI Taxonomy" id="2740404"/>
    <lineage>
        <taxon>Bacteria</taxon>
        <taxon>Pseudomonadati</taxon>
        <taxon>Campylobacterota</taxon>
        <taxon>Epsilonproteobacteria</taxon>
        <taxon>Campylobacterales</taxon>
        <taxon>Sulfurimonadaceae</taxon>
        <taxon>Sulfurimonas</taxon>
    </lineage>
</organism>
<dbReference type="AlphaFoldDB" id="A0A7S7LXF3"/>
<gene>
    <name evidence="1" type="ORF">HUE88_05880</name>
</gene>